<keyword evidence="2" id="KW-1185">Reference proteome</keyword>
<organism evidence="1 2">
    <name type="scientific">Coptis chinensis</name>
    <dbReference type="NCBI Taxonomy" id="261450"/>
    <lineage>
        <taxon>Eukaryota</taxon>
        <taxon>Viridiplantae</taxon>
        <taxon>Streptophyta</taxon>
        <taxon>Embryophyta</taxon>
        <taxon>Tracheophyta</taxon>
        <taxon>Spermatophyta</taxon>
        <taxon>Magnoliopsida</taxon>
        <taxon>Ranunculales</taxon>
        <taxon>Ranunculaceae</taxon>
        <taxon>Coptidoideae</taxon>
        <taxon>Coptis</taxon>
    </lineage>
</organism>
<reference evidence="1 2" key="1">
    <citation type="submission" date="2020-10" db="EMBL/GenBank/DDBJ databases">
        <title>The Coptis chinensis genome and diversification of protoberbering-type alkaloids.</title>
        <authorList>
            <person name="Wang B."/>
            <person name="Shu S."/>
            <person name="Song C."/>
            <person name="Liu Y."/>
        </authorList>
    </citation>
    <scope>NUCLEOTIDE SEQUENCE [LARGE SCALE GENOMIC DNA]</scope>
    <source>
        <strain evidence="1">HL-2020</strain>
        <tissue evidence="1">Leaf</tissue>
    </source>
</reference>
<dbReference type="EMBL" id="JADFTS010000002">
    <property type="protein sequence ID" value="KAF9622916.1"/>
    <property type="molecule type" value="Genomic_DNA"/>
</dbReference>
<evidence type="ECO:0000313" key="2">
    <source>
        <dbReference type="Proteomes" id="UP000631114"/>
    </source>
</evidence>
<name>A0A835MGJ4_9MAGN</name>
<accession>A0A835MGJ4</accession>
<sequence>MVLLWQLLCKQSLVHPKVAVGKAKVDIEPDQEKEVGQFTSGTCGQFGLATSIKSDMASSVFDWTHKKNMISCFHFLQ</sequence>
<comment type="caution">
    <text evidence="1">The sequence shown here is derived from an EMBL/GenBank/DDBJ whole genome shotgun (WGS) entry which is preliminary data.</text>
</comment>
<protein>
    <submittedName>
        <fullName evidence="1">Uncharacterized protein</fullName>
    </submittedName>
</protein>
<dbReference type="AlphaFoldDB" id="A0A835MGJ4"/>
<gene>
    <name evidence="1" type="ORF">IFM89_035149</name>
</gene>
<dbReference type="Proteomes" id="UP000631114">
    <property type="component" value="Unassembled WGS sequence"/>
</dbReference>
<proteinExistence type="predicted"/>
<evidence type="ECO:0000313" key="1">
    <source>
        <dbReference type="EMBL" id="KAF9622916.1"/>
    </source>
</evidence>